<dbReference type="AlphaFoldDB" id="A0A229UU90"/>
<dbReference type="InterPro" id="IPR023631">
    <property type="entry name" value="Amidase_dom"/>
</dbReference>
<proteinExistence type="predicted"/>
<evidence type="ECO:0000256" key="1">
    <source>
        <dbReference type="SAM" id="MobiDB-lite"/>
    </source>
</evidence>
<keyword evidence="4" id="KW-1185">Reference proteome</keyword>
<feature type="compositionally biased region" description="Basic and acidic residues" evidence="1">
    <location>
        <begin position="490"/>
        <end position="506"/>
    </location>
</feature>
<evidence type="ECO:0000313" key="3">
    <source>
        <dbReference type="EMBL" id="OXM86913.1"/>
    </source>
</evidence>
<dbReference type="EMBL" id="NMQW01000012">
    <property type="protein sequence ID" value="OXM86913.1"/>
    <property type="molecule type" value="Genomic_DNA"/>
</dbReference>
<dbReference type="Gene3D" id="3.90.1300.10">
    <property type="entry name" value="Amidase signature (AS) domain"/>
    <property type="match status" value="1"/>
</dbReference>
<accession>A0A229UU90</accession>
<dbReference type="RefSeq" id="WP_094014462.1">
    <property type="nucleotide sequence ID" value="NZ_NMQW01000012.1"/>
</dbReference>
<dbReference type="SUPFAM" id="SSF75304">
    <property type="entry name" value="Amidase signature (AS) enzymes"/>
    <property type="match status" value="1"/>
</dbReference>
<dbReference type="NCBIfam" id="NF005300">
    <property type="entry name" value="PRK06828.1"/>
    <property type="match status" value="1"/>
</dbReference>
<evidence type="ECO:0000259" key="2">
    <source>
        <dbReference type="Pfam" id="PF01425"/>
    </source>
</evidence>
<dbReference type="OrthoDB" id="9811471at2"/>
<dbReference type="Pfam" id="PF01425">
    <property type="entry name" value="Amidase"/>
    <property type="match status" value="1"/>
</dbReference>
<feature type="region of interest" description="Disordered" evidence="1">
    <location>
        <begin position="486"/>
        <end position="506"/>
    </location>
</feature>
<protein>
    <submittedName>
        <fullName evidence="3">Amidase</fullName>
        <ecNumber evidence="3">3.5.1.4</ecNumber>
    </submittedName>
</protein>
<keyword evidence="3" id="KW-0378">Hydrolase</keyword>
<gene>
    <name evidence="3" type="ORF">CF651_08695</name>
</gene>
<name>A0A229UU90_9BACL</name>
<dbReference type="PANTHER" id="PTHR42678:SF34">
    <property type="entry name" value="OS04G0183300 PROTEIN"/>
    <property type="match status" value="1"/>
</dbReference>
<comment type="caution">
    <text evidence="3">The sequence shown here is derived from an EMBL/GenBank/DDBJ whole genome shotgun (WGS) entry which is preliminary data.</text>
</comment>
<dbReference type="GO" id="GO:0004040">
    <property type="term" value="F:amidase activity"/>
    <property type="evidence" value="ECO:0007669"/>
    <property type="project" value="UniProtKB-EC"/>
</dbReference>
<dbReference type="EC" id="3.5.1.4" evidence="3"/>
<dbReference type="InterPro" id="IPR036928">
    <property type="entry name" value="AS_sf"/>
</dbReference>
<evidence type="ECO:0000313" key="4">
    <source>
        <dbReference type="Proteomes" id="UP000215509"/>
    </source>
</evidence>
<organism evidence="3 4">
    <name type="scientific">Paenibacillus rigui</name>
    <dbReference type="NCBI Taxonomy" id="554312"/>
    <lineage>
        <taxon>Bacteria</taxon>
        <taxon>Bacillati</taxon>
        <taxon>Bacillota</taxon>
        <taxon>Bacilli</taxon>
        <taxon>Bacillales</taxon>
        <taxon>Paenibacillaceae</taxon>
        <taxon>Paenibacillus</taxon>
    </lineage>
</organism>
<reference evidence="3 4" key="1">
    <citation type="submission" date="2017-07" db="EMBL/GenBank/DDBJ databases">
        <title>Genome sequencing and assembly of Paenibacillus rigui.</title>
        <authorList>
            <person name="Mayilraj S."/>
        </authorList>
    </citation>
    <scope>NUCLEOTIDE SEQUENCE [LARGE SCALE GENOMIC DNA]</scope>
    <source>
        <strain evidence="3 4">JCM 16352</strain>
    </source>
</reference>
<sequence length="506" mass="55015">MSINLQDWIQEADLLSMQKAMSSGECTSEALVLAYIERIHRYNPLINAILEINPDALEIARNLDLERNATGSRGPLHGIPILLKDNIDTHDRMHTSAGSVALAESFAAEDSFIAAKLRAAGAVLLGKANMTEWSNFMSDHMPAGYSSRGGYVLNPYGPGKLFVSGSSSGSAAAVAANLAAAAIGTETAGSIIGPASQHFLVGIKPTVGLASRRGIIPISISQDTPGPISRTVTDAAILLGAIVGIDEKDKATWTSPHRTCHDYTTYLDRDFLGKTRIGIPRHYYRSLDEERLSIMESAIEVLREQGAAVIDPVDLHLEQQPWNNDVICYEFKTGLNRYLSKLDSDLSVHSLQELIEYNQKHAVSALRFGQDNLIRSEQNALNEITYQLKRREYNYPAVSQGIDYALDQHGLDALMLPGDIDGMYIAARLGYPLITVPAGYSAKGTIDADGDSTQGPFGVVFSGRAFSEPTLISIAYSFEQATLFRSPPDPGDKEVAQRTNLDKDLT</sequence>
<dbReference type="Proteomes" id="UP000215509">
    <property type="component" value="Unassembled WGS sequence"/>
</dbReference>
<dbReference type="PANTHER" id="PTHR42678">
    <property type="entry name" value="AMIDASE"/>
    <property type="match status" value="1"/>
</dbReference>
<feature type="domain" description="Amidase" evidence="2">
    <location>
        <begin position="31"/>
        <end position="417"/>
    </location>
</feature>